<organism evidence="4 5">
    <name type="scientific">Fusarium acuminatum</name>
    <dbReference type="NCBI Taxonomy" id="5515"/>
    <lineage>
        <taxon>Eukaryota</taxon>
        <taxon>Fungi</taxon>
        <taxon>Dikarya</taxon>
        <taxon>Ascomycota</taxon>
        <taxon>Pezizomycotina</taxon>
        <taxon>Sordariomycetes</taxon>
        <taxon>Hypocreomycetidae</taxon>
        <taxon>Hypocreales</taxon>
        <taxon>Nectriaceae</taxon>
        <taxon>Fusarium</taxon>
        <taxon>Fusarium tricinctum species complex</taxon>
    </lineage>
</organism>
<dbReference type="InterPro" id="IPR000182">
    <property type="entry name" value="GNAT_dom"/>
</dbReference>
<keyword evidence="5" id="KW-1185">Reference proteome</keyword>
<dbReference type="Pfam" id="PF13508">
    <property type="entry name" value="Acetyltransf_7"/>
    <property type="match status" value="1"/>
</dbReference>
<accession>A0ABZ2WN66</accession>
<dbReference type="EMBL" id="CP151260">
    <property type="protein sequence ID" value="WZH41946.1"/>
    <property type="molecule type" value="Genomic_DNA"/>
</dbReference>
<sequence length="278" mass="31467">MTDQVSNGVGAPPVQYDIRELFSSEEDTQQVWQMWQTVFPDWPIEKERFQNLLFGLPGHHHWIHEHGFCLSFYSKNEPLGRIAALGVLPEHRRRGLGTALLDKAKSGLRNAAREDGGKELASLEMGSVFPRFWWQVPNNFPSEVKDFLSHRSHVLSMGWSGIYKALAARDLHSEVMVAFDPDTNEQIGWTLMCSYSSIAQVFAFLHLLPSREKTGLIAAVGVDEKARGKGIGLALVVKAMENLRERGMDGILIDAVAIRGFYERLGFETQWEYEGYGW</sequence>
<dbReference type="PANTHER" id="PTHR43420:SF12">
    <property type="entry name" value="N-ACETYLTRANSFERASE DOMAIN-CONTAINING PROTEIN"/>
    <property type="match status" value="1"/>
</dbReference>
<evidence type="ECO:0000256" key="2">
    <source>
        <dbReference type="ARBA" id="ARBA00023315"/>
    </source>
</evidence>
<keyword evidence="2" id="KW-0012">Acyltransferase</keyword>
<dbReference type="Proteomes" id="UP001489902">
    <property type="component" value="Chromosome 1"/>
</dbReference>
<dbReference type="InterPro" id="IPR016181">
    <property type="entry name" value="Acyl_CoA_acyltransferase"/>
</dbReference>
<evidence type="ECO:0000313" key="4">
    <source>
        <dbReference type="EMBL" id="WZH41946.1"/>
    </source>
</evidence>
<name>A0ABZ2WN66_9HYPO</name>
<dbReference type="Pfam" id="PF00583">
    <property type="entry name" value="Acetyltransf_1"/>
    <property type="match status" value="1"/>
</dbReference>
<dbReference type="CDD" id="cd04301">
    <property type="entry name" value="NAT_SF"/>
    <property type="match status" value="2"/>
</dbReference>
<proteinExistence type="predicted"/>
<evidence type="ECO:0000259" key="3">
    <source>
        <dbReference type="PROSITE" id="PS51186"/>
    </source>
</evidence>
<evidence type="ECO:0000313" key="5">
    <source>
        <dbReference type="Proteomes" id="UP001489902"/>
    </source>
</evidence>
<evidence type="ECO:0000256" key="1">
    <source>
        <dbReference type="ARBA" id="ARBA00022679"/>
    </source>
</evidence>
<dbReference type="PROSITE" id="PS51186">
    <property type="entry name" value="GNAT"/>
    <property type="match status" value="2"/>
</dbReference>
<feature type="domain" description="N-acetyltransferase" evidence="3">
    <location>
        <begin position="200"/>
        <end position="278"/>
    </location>
</feature>
<dbReference type="SUPFAM" id="SSF55729">
    <property type="entry name" value="Acyl-CoA N-acyltransferases (Nat)"/>
    <property type="match status" value="2"/>
</dbReference>
<dbReference type="InterPro" id="IPR050680">
    <property type="entry name" value="YpeA/RimI_acetyltransf"/>
</dbReference>
<reference evidence="4 5" key="1">
    <citation type="submission" date="2024-04" db="EMBL/GenBank/DDBJ databases">
        <title>Complete genome sequence of Fusarium acuminatum.</title>
        <authorList>
            <person name="Lan B."/>
        </authorList>
    </citation>
    <scope>NUCLEOTIDE SEQUENCE [LARGE SCALE GENOMIC DNA]</scope>
    <source>
        <strain evidence="4">1A</strain>
    </source>
</reference>
<protein>
    <submittedName>
        <fullName evidence="4">Amidase signature domain-containing protein</fullName>
    </submittedName>
</protein>
<dbReference type="Gene3D" id="3.40.630.30">
    <property type="match status" value="2"/>
</dbReference>
<feature type="domain" description="N-acetyltransferase" evidence="3">
    <location>
        <begin position="16"/>
        <end position="139"/>
    </location>
</feature>
<dbReference type="PANTHER" id="PTHR43420">
    <property type="entry name" value="ACETYLTRANSFERASE"/>
    <property type="match status" value="1"/>
</dbReference>
<gene>
    <name evidence="4" type="ORF">QYS62_002910</name>
</gene>
<keyword evidence="1" id="KW-0808">Transferase</keyword>